<comment type="caution">
    <text evidence="1">The sequence shown here is derived from an EMBL/GenBank/DDBJ whole genome shotgun (WGS) entry which is preliminary data.</text>
</comment>
<dbReference type="EMBL" id="JABFTP020000124">
    <property type="protein sequence ID" value="KAL3279202.1"/>
    <property type="molecule type" value="Genomic_DNA"/>
</dbReference>
<protein>
    <submittedName>
        <fullName evidence="1">Uncharacterized protein</fullName>
    </submittedName>
</protein>
<evidence type="ECO:0000313" key="1">
    <source>
        <dbReference type="EMBL" id="KAL3279202.1"/>
    </source>
</evidence>
<evidence type="ECO:0000313" key="2">
    <source>
        <dbReference type="Proteomes" id="UP001516400"/>
    </source>
</evidence>
<dbReference type="AlphaFoldDB" id="A0ABD2NKH5"/>
<organism evidence="1 2">
    <name type="scientific">Cryptolaemus montrouzieri</name>
    <dbReference type="NCBI Taxonomy" id="559131"/>
    <lineage>
        <taxon>Eukaryota</taxon>
        <taxon>Metazoa</taxon>
        <taxon>Ecdysozoa</taxon>
        <taxon>Arthropoda</taxon>
        <taxon>Hexapoda</taxon>
        <taxon>Insecta</taxon>
        <taxon>Pterygota</taxon>
        <taxon>Neoptera</taxon>
        <taxon>Endopterygota</taxon>
        <taxon>Coleoptera</taxon>
        <taxon>Polyphaga</taxon>
        <taxon>Cucujiformia</taxon>
        <taxon>Coccinelloidea</taxon>
        <taxon>Coccinellidae</taxon>
        <taxon>Scymninae</taxon>
        <taxon>Scymnini</taxon>
        <taxon>Cryptolaemus</taxon>
    </lineage>
</organism>
<keyword evidence="2" id="KW-1185">Reference proteome</keyword>
<gene>
    <name evidence="1" type="ORF">HHI36_016715</name>
</gene>
<proteinExistence type="predicted"/>
<reference evidence="1 2" key="1">
    <citation type="journal article" date="2021" name="BMC Biol.">
        <title>Horizontally acquired antibacterial genes associated with adaptive radiation of ladybird beetles.</title>
        <authorList>
            <person name="Li H.S."/>
            <person name="Tang X.F."/>
            <person name="Huang Y.H."/>
            <person name="Xu Z.Y."/>
            <person name="Chen M.L."/>
            <person name="Du X.Y."/>
            <person name="Qiu B.Y."/>
            <person name="Chen P.T."/>
            <person name="Zhang W."/>
            <person name="Slipinski A."/>
            <person name="Escalona H.E."/>
            <person name="Waterhouse R.M."/>
            <person name="Zwick A."/>
            <person name="Pang H."/>
        </authorList>
    </citation>
    <scope>NUCLEOTIDE SEQUENCE [LARGE SCALE GENOMIC DNA]</scope>
    <source>
        <strain evidence="1">SYSU2018</strain>
    </source>
</reference>
<sequence>MTEIQTEQNFVEEIASCELDIQTVINNQTQLRIVLELTNNKIADNALNSGNQTDHPSDRNIKILNHGETLDRLHRSHNVLLRGVPETAPDGDATTVKELLCSMDSNAGDQCLNIHRVGNTGARSRPLKVSFSNPLIASKTLCSKTVIVNYPVWNSYSISDDKTPQQL</sequence>
<accession>A0ABD2NKH5</accession>
<dbReference type="Proteomes" id="UP001516400">
    <property type="component" value="Unassembled WGS sequence"/>
</dbReference>
<name>A0ABD2NKH5_9CUCU</name>